<dbReference type="InterPro" id="IPR013424">
    <property type="entry name" value="Ice-binding_C"/>
</dbReference>
<dbReference type="EMBL" id="VLLN01000016">
    <property type="protein sequence ID" value="TWJ18400.1"/>
    <property type="molecule type" value="Genomic_DNA"/>
</dbReference>
<dbReference type="AlphaFoldDB" id="A0A562VKJ8"/>
<keyword evidence="3" id="KW-1185">Reference proteome</keyword>
<gene>
    <name evidence="2" type="ORF">JN12_02622</name>
</gene>
<dbReference type="RefSeq" id="WP_145023457.1">
    <property type="nucleotide sequence ID" value="NZ_VLLN01000016.1"/>
</dbReference>
<reference evidence="2 3" key="1">
    <citation type="submission" date="2019-07" db="EMBL/GenBank/DDBJ databases">
        <title>Genomic Encyclopedia of Archaeal and Bacterial Type Strains, Phase II (KMG-II): from individual species to whole genera.</title>
        <authorList>
            <person name="Goeker M."/>
        </authorList>
    </citation>
    <scope>NUCLEOTIDE SEQUENCE [LARGE SCALE GENOMIC DNA]</scope>
    <source>
        <strain evidence="2 3">ATCC BAA-1139</strain>
    </source>
</reference>
<accession>A0A562VKJ8</accession>
<evidence type="ECO:0000313" key="2">
    <source>
        <dbReference type="EMBL" id="TWJ18400.1"/>
    </source>
</evidence>
<dbReference type="Proteomes" id="UP000319449">
    <property type="component" value="Unassembled WGS sequence"/>
</dbReference>
<comment type="caution">
    <text evidence="2">The sequence shown here is derived from an EMBL/GenBank/DDBJ whole genome shotgun (WGS) entry which is preliminary data.</text>
</comment>
<protein>
    <submittedName>
        <fullName evidence="2">Putative secreted protein with PEP-CTERM sorting signal</fullName>
    </submittedName>
</protein>
<name>A0A562VKJ8_9BACT</name>
<dbReference type="NCBIfam" id="TIGR02595">
    <property type="entry name" value="PEP_CTERM"/>
    <property type="match status" value="1"/>
</dbReference>
<feature type="domain" description="Ice-binding protein C-terminal" evidence="1">
    <location>
        <begin position="230"/>
        <end position="252"/>
    </location>
</feature>
<sequence length="259" mass="27409">MKRKIILTVLVGIALLVQTSLASAFYLNLNTQANSIADLGTALSVTTGTVVLDPNNFSSTASASLSSPYGTAFSIDAQTAPNLAYAQASVYDLNHQFDAIGQVMNTNPNADLTLIGTDGNVFGNAAASYKQFFTINGAGTVQYDGWYSVLKDIQDLTGANEPIHARWNVLFTLGNTRTGLSTSASDSEDYFINAFSSGRAGGDFVKSLYLPGFANGDQGYVYAYASTDVVPEPGTFLLVGVGLAGCALYRRRNSEKIQA</sequence>
<dbReference type="Pfam" id="PF07589">
    <property type="entry name" value="PEP-CTERM"/>
    <property type="match status" value="1"/>
</dbReference>
<organism evidence="2 3">
    <name type="scientific">Geobacter argillaceus</name>
    <dbReference type="NCBI Taxonomy" id="345631"/>
    <lineage>
        <taxon>Bacteria</taxon>
        <taxon>Pseudomonadati</taxon>
        <taxon>Thermodesulfobacteriota</taxon>
        <taxon>Desulfuromonadia</taxon>
        <taxon>Geobacterales</taxon>
        <taxon>Geobacteraceae</taxon>
        <taxon>Geobacter</taxon>
    </lineage>
</organism>
<proteinExistence type="predicted"/>
<evidence type="ECO:0000313" key="3">
    <source>
        <dbReference type="Proteomes" id="UP000319449"/>
    </source>
</evidence>
<evidence type="ECO:0000259" key="1">
    <source>
        <dbReference type="Pfam" id="PF07589"/>
    </source>
</evidence>